<feature type="compositionally biased region" description="Low complexity" evidence="1">
    <location>
        <begin position="28"/>
        <end position="41"/>
    </location>
</feature>
<evidence type="ECO:0000256" key="1">
    <source>
        <dbReference type="SAM" id="MobiDB-lite"/>
    </source>
</evidence>
<keyword evidence="2" id="KW-0614">Plasmid</keyword>
<dbReference type="AlphaFoldDB" id="I2E1L4"/>
<keyword evidence="2" id="KW-0560">Oxidoreductase</keyword>
<dbReference type="EMBL" id="JQ665880">
    <property type="protein sequence ID" value="AFJ91382.1"/>
    <property type="molecule type" value="Genomic_DNA"/>
</dbReference>
<accession>I2E1L4</accession>
<proteinExistence type="predicted"/>
<keyword evidence="2" id="KW-0503">Monooxygenase</keyword>
<evidence type="ECO:0000313" key="2">
    <source>
        <dbReference type="EMBL" id="AFJ91382.1"/>
    </source>
</evidence>
<reference evidence="2" key="1">
    <citation type="journal article" date="2012" name="Mol. Plant Microbe Interact.">
        <title>Rhizobial plasmids that cause impaired symbiotic nitrogen fixation and enhanced host invasion.</title>
        <authorList>
            <person name="Crook M.B."/>
            <person name="Lindsay D.P."/>
            <person name="Biggs M.B."/>
            <person name="Bentley J.S."/>
            <person name="Price J.C."/>
            <person name="Clement S.C."/>
            <person name="Clement M.J."/>
            <person name="Long S.R."/>
            <person name="Griffitts J.S."/>
        </authorList>
    </citation>
    <scope>NUCLEOTIDE SEQUENCE</scope>
    <source>
        <strain evidence="2">C017</strain>
        <plasmid evidence="2">pHRC017</plasmid>
    </source>
</reference>
<organism evidence="2">
    <name type="scientific">Rhizobium meliloti</name>
    <name type="common">Ensifer meliloti</name>
    <name type="synonym">Sinorhizobium meliloti</name>
    <dbReference type="NCBI Taxonomy" id="382"/>
    <lineage>
        <taxon>Bacteria</taxon>
        <taxon>Pseudomonadati</taxon>
        <taxon>Pseudomonadota</taxon>
        <taxon>Alphaproteobacteria</taxon>
        <taxon>Hyphomicrobiales</taxon>
        <taxon>Rhizobiaceae</taxon>
        <taxon>Sinorhizobium/Ensifer group</taxon>
        <taxon>Sinorhizobium</taxon>
    </lineage>
</organism>
<protein>
    <submittedName>
        <fullName evidence="2">Cytochrome P450 monooxygenase</fullName>
    </submittedName>
</protein>
<sequence>MLGVRNFSSFGATARRSAGNRWKIEPNTTLSSSLASSTPMQ</sequence>
<feature type="region of interest" description="Disordered" evidence="1">
    <location>
        <begin position="14"/>
        <end position="41"/>
    </location>
</feature>
<gene>
    <name evidence="2" type="primary">cpxP3</name>
    <name evidence="2" type="ORF">pHRC017_0241</name>
</gene>
<name>I2E1L4_RHIML</name>
<dbReference type="GO" id="GO:0004497">
    <property type="term" value="F:monooxygenase activity"/>
    <property type="evidence" value="ECO:0007669"/>
    <property type="project" value="UniProtKB-KW"/>
</dbReference>
<geneLocation type="plasmid" evidence="2">
    <name>pHRC017</name>
</geneLocation>